<gene>
    <name evidence="1" type="ORF">AMELA_G00141190</name>
</gene>
<organism evidence="1 2">
    <name type="scientific">Ameiurus melas</name>
    <name type="common">Black bullhead</name>
    <name type="synonym">Silurus melas</name>
    <dbReference type="NCBI Taxonomy" id="219545"/>
    <lineage>
        <taxon>Eukaryota</taxon>
        <taxon>Metazoa</taxon>
        <taxon>Chordata</taxon>
        <taxon>Craniata</taxon>
        <taxon>Vertebrata</taxon>
        <taxon>Euteleostomi</taxon>
        <taxon>Actinopterygii</taxon>
        <taxon>Neopterygii</taxon>
        <taxon>Teleostei</taxon>
        <taxon>Ostariophysi</taxon>
        <taxon>Siluriformes</taxon>
        <taxon>Ictaluridae</taxon>
        <taxon>Ameiurus</taxon>
    </lineage>
</organism>
<dbReference type="EMBL" id="JAAGNN010000011">
    <property type="protein sequence ID" value="KAF4083431.1"/>
    <property type="molecule type" value="Genomic_DNA"/>
</dbReference>
<keyword evidence="2" id="KW-1185">Reference proteome</keyword>
<name>A0A7J6ANA7_AMEME</name>
<protein>
    <submittedName>
        <fullName evidence="1">Uncharacterized protein</fullName>
    </submittedName>
</protein>
<proteinExistence type="predicted"/>
<dbReference type="Proteomes" id="UP000593565">
    <property type="component" value="Unassembled WGS sequence"/>
</dbReference>
<reference evidence="1 2" key="1">
    <citation type="submission" date="2020-02" db="EMBL/GenBank/DDBJ databases">
        <title>A chromosome-scale genome assembly of the black bullhead catfish (Ameiurus melas).</title>
        <authorList>
            <person name="Wen M."/>
            <person name="Zham M."/>
            <person name="Cabau C."/>
            <person name="Klopp C."/>
            <person name="Donnadieu C."/>
            <person name="Roques C."/>
            <person name="Bouchez O."/>
            <person name="Lampietro C."/>
            <person name="Jouanno E."/>
            <person name="Herpin A."/>
            <person name="Louis A."/>
            <person name="Berthelot C."/>
            <person name="Parey E."/>
            <person name="Roest-Crollius H."/>
            <person name="Braasch I."/>
            <person name="Postlethwait J."/>
            <person name="Robinson-Rechavi M."/>
            <person name="Echchiki A."/>
            <person name="Begum T."/>
            <person name="Montfort J."/>
            <person name="Schartl M."/>
            <person name="Bobe J."/>
            <person name="Guiguen Y."/>
        </authorList>
    </citation>
    <scope>NUCLEOTIDE SEQUENCE [LARGE SCALE GENOMIC DNA]</scope>
    <source>
        <strain evidence="1">M_S1</strain>
        <tissue evidence="1">Blood</tissue>
    </source>
</reference>
<accession>A0A7J6ANA7</accession>
<evidence type="ECO:0000313" key="2">
    <source>
        <dbReference type="Proteomes" id="UP000593565"/>
    </source>
</evidence>
<sequence>MSQLDTLLSRVVYEDEAKPLTAVEGAVKKTSQANKFPQKRTCRVKPQNRVERGAFTELDTRNVAQWKRQGNRTRSSFRT</sequence>
<evidence type="ECO:0000313" key="1">
    <source>
        <dbReference type="EMBL" id="KAF4083431.1"/>
    </source>
</evidence>
<dbReference type="AlphaFoldDB" id="A0A7J6ANA7"/>
<comment type="caution">
    <text evidence="1">The sequence shown here is derived from an EMBL/GenBank/DDBJ whole genome shotgun (WGS) entry which is preliminary data.</text>
</comment>